<feature type="transmembrane region" description="Helical" evidence="1">
    <location>
        <begin position="20"/>
        <end position="40"/>
    </location>
</feature>
<feature type="non-terminal residue" evidence="2">
    <location>
        <position position="1"/>
    </location>
</feature>
<gene>
    <name evidence="2" type="ORF">KIN20_028140</name>
</gene>
<reference evidence="2" key="1">
    <citation type="submission" date="2021-06" db="EMBL/GenBank/DDBJ databases">
        <title>Parelaphostrongylus tenuis whole genome reference sequence.</title>
        <authorList>
            <person name="Garwood T.J."/>
            <person name="Larsen P.A."/>
            <person name="Fountain-Jones N.M."/>
            <person name="Garbe J.R."/>
            <person name="Macchietto M.G."/>
            <person name="Kania S.A."/>
            <person name="Gerhold R.W."/>
            <person name="Richards J.E."/>
            <person name="Wolf T.M."/>
        </authorList>
    </citation>
    <scope>NUCLEOTIDE SEQUENCE</scope>
    <source>
        <strain evidence="2">MNPRO001-30</strain>
        <tissue evidence="2">Meninges</tissue>
    </source>
</reference>
<keyword evidence="1" id="KW-0812">Transmembrane</keyword>
<sequence>MRLILIGKISLRSHRRKCRVTVHLAPLIVAFTAIMIFNVLDTLSIYGIKDDCDGSCCGR</sequence>
<dbReference type="EMBL" id="JAHQIW010005830">
    <property type="protein sequence ID" value="KAJ1367266.1"/>
    <property type="molecule type" value="Genomic_DNA"/>
</dbReference>
<evidence type="ECO:0000313" key="3">
    <source>
        <dbReference type="Proteomes" id="UP001196413"/>
    </source>
</evidence>
<comment type="caution">
    <text evidence="2">The sequence shown here is derived from an EMBL/GenBank/DDBJ whole genome shotgun (WGS) entry which is preliminary data.</text>
</comment>
<keyword evidence="1" id="KW-1133">Transmembrane helix</keyword>
<name>A0AAD5WEI5_PARTN</name>
<dbReference type="AlphaFoldDB" id="A0AAD5WEI5"/>
<accession>A0AAD5WEI5</accession>
<dbReference type="Proteomes" id="UP001196413">
    <property type="component" value="Unassembled WGS sequence"/>
</dbReference>
<protein>
    <submittedName>
        <fullName evidence="2">Uncharacterized protein</fullName>
    </submittedName>
</protein>
<proteinExistence type="predicted"/>
<evidence type="ECO:0000313" key="2">
    <source>
        <dbReference type="EMBL" id="KAJ1367266.1"/>
    </source>
</evidence>
<keyword evidence="1" id="KW-0472">Membrane</keyword>
<organism evidence="2 3">
    <name type="scientific">Parelaphostrongylus tenuis</name>
    <name type="common">Meningeal worm</name>
    <dbReference type="NCBI Taxonomy" id="148309"/>
    <lineage>
        <taxon>Eukaryota</taxon>
        <taxon>Metazoa</taxon>
        <taxon>Ecdysozoa</taxon>
        <taxon>Nematoda</taxon>
        <taxon>Chromadorea</taxon>
        <taxon>Rhabditida</taxon>
        <taxon>Rhabditina</taxon>
        <taxon>Rhabditomorpha</taxon>
        <taxon>Strongyloidea</taxon>
        <taxon>Metastrongylidae</taxon>
        <taxon>Parelaphostrongylus</taxon>
    </lineage>
</organism>
<evidence type="ECO:0000256" key="1">
    <source>
        <dbReference type="SAM" id="Phobius"/>
    </source>
</evidence>
<keyword evidence="3" id="KW-1185">Reference proteome</keyword>